<feature type="region of interest" description="Disordered" evidence="1">
    <location>
        <begin position="1"/>
        <end position="132"/>
    </location>
</feature>
<dbReference type="AlphaFoldDB" id="A0AAQ3MBX2"/>
<proteinExistence type="predicted"/>
<evidence type="ECO:0000313" key="3">
    <source>
        <dbReference type="Proteomes" id="UP001303373"/>
    </source>
</evidence>
<feature type="region of interest" description="Disordered" evidence="1">
    <location>
        <begin position="220"/>
        <end position="271"/>
    </location>
</feature>
<dbReference type="Proteomes" id="UP001303373">
    <property type="component" value="Chromosome 12"/>
</dbReference>
<keyword evidence="3" id="KW-1185">Reference proteome</keyword>
<feature type="compositionally biased region" description="Low complexity" evidence="1">
    <location>
        <begin position="257"/>
        <end position="269"/>
    </location>
</feature>
<gene>
    <name evidence="2" type="ORF">R9X50_00705100</name>
</gene>
<organism evidence="2 3">
    <name type="scientific">Acrodontium crateriforme</name>
    <dbReference type="NCBI Taxonomy" id="150365"/>
    <lineage>
        <taxon>Eukaryota</taxon>
        <taxon>Fungi</taxon>
        <taxon>Dikarya</taxon>
        <taxon>Ascomycota</taxon>
        <taxon>Pezizomycotina</taxon>
        <taxon>Dothideomycetes</taxon>
        <taxon>Dothideomycetidae</taxon>
        <taxon>Mycosphaerellales</taxon>
        <taxon>Teratosphaeriaceae</taxon>
        <taxon>Acrodontium</taxon>
    </lineage>
</organism>
<feature type="region of interest" description="Disordered" evidence="1">
    <location>
        <begin position="348"/>
        <end position="374"/>
    </location>
</feature>
<dbReference type="EMBL" id="CP138591">
    <property type="protein sequence ID" value="WPH04163.1"/>
    <property type="molecule type" value="Genomic_DNA"/>
</dbReference>
<accession>A0AAQ3MBX2</accession>
<protein>
    <submittedName>
        <fullName evidence="2">Uncharacterized protein</fullName>
    </submittedName>
</protein>
<name>A0AAQ3MBX2_9PEZI</name>
<sequence length="389" mass="42755">MILSAYQNPPYRKPEPRMQRPSASPQLQVPPTHARGPTDSAMPPASKSGKSGVRDASPGRKKTAGLQIDTQRFVDATGSESGGDSPRTRVADRLQDLDLHRVAVAGRRRSQTPEYTRGAHEGPRKRMRFSPPSLLDRKATIGASAKPQVQRDDDESHDEIILAPLKPIANPASGTFKGTIPAGKTQNVASDTDVHKTPNTIHIAQNEFKTHSTINFQIDGEIGETPGCRSSKPPASPPLPSFHLKPSAKRKQDDISDSSLADDVSLLKLPPSNYPVMDPSISPTQLPSSQEFDFSSSPSYLTWHDDEITGHHIDIAADDDGEGINGIGFKPTPAIAYARSQRRKRQVSEWRAREAREARQKRFEKRRSGNTEDEVLAGKVRTVRFMTDE</sequence>
<evidence type="ECO:0000313" key="2">
    <source>
        <dbReference type="EMBL" id="WPH04163.1"/>
    </source>
</evidence>
<feature type="compositionally biased region" description="Basic and acidic residues" evidence="1">
    <location>
        <begin position="86"/>
        <end position="101"/>
    </location>
</feature>
<reference evidence="2 3" key="1">
    <citation type="submission" date="2023-11" db="EMBL/GenBank/DDBJ databases">
        <title>An acidophilic fungus is an integral part of prey digestion in a carnivorous sundew plant.</title>
        <authorList>
            <person name="Tsai I.J."/>
        </authorList>
    </citation>
    <scope>NUCLEOTIDE SEQUENCE [LARGE SCALE GENOMIC DNA]</scope>
    <source>
        <strain evidence="2">169a</strain>
    </source>
</reference>
<feature type="compositionally biased region" description="Basic and acidic residues" evidence="1">
    <location>
        <begin position="348"/>
        <end position="370"/>
    </location>
</feature>
<evidence type="ECO:0000256" key="1">
    <source>
        <dbReference type="SAM" id="MobiDB-lite"/>
    </source>
</evidence>